<accession>A0A1A8VP12</accession>
<protein>
    <submittedName>
        <fullName evidence="1">PIR Superfamily Protein</fullName>
    </submittedName>
</protein>
<gene>
    <name evidence="1" type="ORF">POVCU2_0014020</name>
</gene>
<dbReference type="Proteomes" id="UP000078560">
    <property type="component" value="Unassembled WGS sequence"/>
</dbReference>
<dbReference type="AlphaFoldDB" id="A0A1A8VP12"/>
<evidence type="ECO:0000313" key="2">
    <source>
        <dbReference type="Proteomes" id="UP000078560"/>
    </source>
</evidence>
<name>A0A1A8VP12_PLAOA</name>
<reference evidence="2" key="1">
    <citation type="submission" date="2016-05" db="EMBL/GenBank/DDBJ databases">
        <authorList>
            <person name="Naeem Raeece"/>
        </authorList>
    </citation>
    <scope>NUCLEOTIDE SEQUENCE [LARGE SCALE GENOMIC DNA]</scope>
</reference>
<organism evidence="1 2">
    <name type="scientific">Plasmodium ovale curtisi</name>
    <dbReference type="NCBI Taxonomy" id="864141"/>
    <lineage>
        <taxon>Eukaryota</taxon>
        <taxon>Sar</taxon>
        <taxon>Alveolata</taxon>
        <taxon>Apicomplexa</taxon>
        <taxon>Aconoidasida</taxon>
        <taxon>Haemosporida</taxon>
        <taxon>Plasmodiidae</taxon>
        <taxon>Plasmodium</taxon>
        <taxon>Plasmodium (Plasmodium)</taxon>
    </lineage>
</organism>
<proteinExistence type="predicted"/>
<dbReference type="EMBL" id="FLQU01000197">
    <property type="protein sequence ID" value="SBS82126.1"/>
    <property type="molecule type" value="Genomic_DNA"/>
</dbReference>
<evidence type="ECO:0000313" key="1">
    <source>
        <dbReference type="EMBL" id="SBS82126.1"/>
    </source>
</evidence>
<sequence length="341" mass="39608">MAYIGIKDFPSKQCHTNFKNSIKYEQIMNAIKQISSQKVSKWIEDFKGYLLGYINEDMNKWKDTCCRKCCRDLNYILDNIIEEILKSNLQNKILLYNKTETAAKNLLNRYSSSKCHRDLYNDTYHFRHLKKFFFDFCEDSTYVSSNFEQIKKGPKCKQVMFNIRSRRNELKKLFNRLKRLPRDQFHFSEQCNIDNISNIHKTTNCITVPQVEALHGRDPAAAEDGALQLPVPGEDQVEVLDPDSSEASDLVEREIQEYESSEHLNITYAASSIFGTALFSYFLYRSTPVGSWLRSKVLPNAQNNFSMYNDGSSNILSNSIDPLQLNLENYEYNMPYAAGKV</sequence>